<dbReference type="Proteomes" id="UP000242180">
    <property type="component" value="Unassembled WGS sequence"/>
</dbReference>
<proteinExistence type="predicted"/>
<protein>
    <submittedName>
        <fullName evidence="2">Uncharacterized protein</fullName>
    </submittedName>
</protein>
<accession>A0A1X2GZF4</accession>
<gene>
    <name evidence="2" type="ORF">BCR43DRAFT_118785</name>
</gene>
<dbReference type="AlphaFoldDB" id="A0A1X2GZF4"/>
<name>A0A1X2GZF4_SYNRA</name>
<evidence type="ECO:0000256" key="1">
    <source>
        <dbReference type="SAM" id="SignalP"/>
    </source>
</evidence>
<keyword evidence="1" id="KW-0732">Signal</keyword>
<feature type="chain" id="PRO_5012010190" evidence="1">
    <location>
        <begin position="28"/>
        <end position="143"/>
    </location>
</feature>
<dbReference type="EMBL" id="MCGN01000013">
    <property type="protein sequence ID" value="ORY89921.1"/>
    <property type="molecule type" value="Genomic_DNA"/>
</dbReference>
<reference evidence="2 3" key="1">
    <citation type="submission" date="2016-07" db="EMBL/GenBank/DDBJ databases">
        <title>Pervasive Adenine N6-methylation of Active Genes in Fungi.</title>
        <authorList>
            <consortium name="DOE Joint Genome Institute"/>
            <person name="Mondo S.J."/>
            <person name="Dannebaum R.O."/>
            <person name="Kuo R.C."/>
            <person name="Labutti K."/>
            <person name="Haridas S."/>
            <person name="Kuo A."/>
            <person name="Salamov A."/>
            <person name="Ahrendt S.R."/>
            <person name="Lipzen A."/>
            <person name="Sullivan W."/>
            <person name="Andreopoulos W.B."/>
            <person name="Clum A."/>
            <person name="Lindquist E."/>
            <person name="Daum C."/>
            <person name="Ramamoorthy G.K."/>
            <person name="Gryganskyi A."/>
            <person name="Culley D."/>
            <person name="Magnuson J.K."/>
            <person name="James T.Y."/>
            <person name="O'Malley M.A."/>
            <person name="Stajich J.E."/>
            <person name="Spatafora J.W."/>
            <person name="Visel A."/>
            <person name="Grigoriev I.V."/>
        </authorList>
    </citation>
    <scope>NUCLEOTIDE SEQUENCE [LARGE SCALE GENOMIC DNA]</scope>
    <source>
        <strain evidence="2 3">NRRL 2496</strain>
    </source>
</reference>
<comment type="caution">
    <text evidence="2">The sequence shown here is derived from an EMBL/GenBank/DDBJ whole genome shotgun (WGS) entry which is preliminary data.</text>
</comment>
<sequence>MRLWVSVTPWALMAGETLVSGVELVQAILPRNMLAGRHALCYVKEQYGRLGLKDNFGQDRRLALIHGSIRFSPRTRSRSVIPRRLISFSMIPVAAEMILGGITFSTNARSAVALDAHHVLGSIGQVGKREGSHNGTAVKAESL</sequence>
<evidence type="ECO:0000313" key="3">
    <source>
        <dbReference type="Proteomes" id="UP000242180"/>
    </source>
</evidence>
<keyword evidence="3" id="KW-1185">Reference proteome</keyword>
<evidence type="ECO:0000313" key="2">
    <source>
        <dbReference type="EMBL" id="ORY89921.1"/>
    </source>
</evidence>
<organism evidence="2 3">
    <name type="scientific">Syncephalastrum racemosum</name>
    <name type="common">Filamentous fungus</name>
    <dbReference type="NCBI Taxonomy" id="13706"/>
    <lineage>
        <taxon>Eukaryota</taxon>
        <taxon>Fungi</taxon>
        <taxon>Fungi incertae sedis</taxon>
        <taxon>Mucoromycota</taxon>
        <taxon>Mucoromycotina</taxon>
        <taxon>Mucoromycetes</taxon>
        <taxon>Mucorales</taxon>
        <taxon>Syncephalastraceae</taxon>
        <taxon>Syncephalastrum</taxon>
    </lineage>
</organism>
<dbReference type="InParanoid" id="A0A1X2GZF4"/>
<feature type="signal peptide" evidence="1">
    <location>
        <begin position="1"/>
        <end position="27"/>
    </location>
</feature>